<evidence type="ECO:0000313" key="1">
    <source>
        <dbReference type="EMBL" id="CCD56383.1"/>
    </source>
</evidence>
<proteinExistence type="predicted"/>
<accession>G2YXN5</accession>
<name>G2YXN5_BOTF4</name>
<dbReference type="HOGENOM" id="CLU_3142942_0_0_1"/>
<protein>
    <submittedName>
        <fullName evidence="1">Uncharacterized protein</fullName>
    </submittedName>
</protein>
<reference evidence="2" key="1">
    <citation type="journal article" date="2011" name="PLoS Genet.">
        <title>Genomic analysis of the necrotrophic fungal pathogens Sclerotinia sclerotiorum and Botrytis cinerea.</title>
        <authorList>
            <person name="Amselem J."/>
            <person name="Cuomo C.A."/>
            <person name="van Kan J.A."/>
            <person name="Viaud M."/>
            <person name="Benito E.P."/>
            <person name="Couloux A."/>
            <person name="Coutinho P.M."/>
            <person name="de Vries R.P."/>
            <person name="Dyer P.S."/>
            <person name="Fillinger S."/>
            <person name="Fournier E."/>
            <person name="Gout L."/>
            <person name="Hahn M."/>
            <person name="Kohn L."/>
            <person name="Lapalu N."/>
            <person name="Plummer K.M."/>
            <person name="Pradier J.M."/>
            <person name="Quevillon E."/>
            <person name="Sharon A."/>
            <person name="Simon A."/>
            <person name="ten Have A."/>
            <person name="Tudzynski B."/>
            <person name="Tudzynski P."/>
            <person name="Wincker P."/>
            <person name="Andrew M."/>
            <person name="Anthouard V."/>
            <person name="Beever R.E."/>
            <person name="Beffa R."/>
            <person name="Benoit I."/>
            <person name="Bouzid O."/>
            <person name="Brault B."/>
            <person name="Chen Z."/>
            <person name="Choquer M."/>
            <person name="Collemare J."/>
            <person name="Cotton P."/>
            <person name="Danchin E.G."/>
            <person name="Da Silva C."/>
            <person name="Gautier A."/>
            <person name="Giraud C."/>
            <person name="Giraud T."/>
            <person name="Gonzalez C."/>
            <person name="Grossetete S."/>
            <person name="Guldener U."/>
            <person name="Henrissat B."/>
            <person name="Howlett B.J."/>
            <person name="Kodira C."/>
            <person name="Kretschmer M."/>
            <person name="Lappartient A."/>
            <person name="Leroch M."/>
            <person name="Levis C."/>
            <person name="Mauceli E."/>
            <person name="Neuveglise C."/>
            <person name="Oeser B."/>
            <person name="Pearson M."/>
            <person name="Poulain J."/>
            <person name="Poussereau N."/>
            <person name="Quesneville H."/>
            <person name="Rascle C."/>
            <person name="Schumacher J."/>
            <person name="Segurens B."/>
            <person name="Sexton A."/>
            <person name="Silva E."/>
            <person name="Sirven C."/>
            <person name="Soanes D.M."/>
            <person name="Talbot N.J."/>
            <person name="Templeton M."/>
            <person name="Yandava C."/>
            <person name="Yarden O."/>
            <person name="Zeng Q."/>
            <person name="Rollins J.A."/>
            <person name="Lebrun M.H."/>
            <person name="Dickman M."/>
        </authorList>
    </citation>
    <scope>NUCLEOTIDE SEQUENCE [LARGE SCALE GENOMIC DNA]</scope>
    <source>
        <strain evidence="2">T4</strain>
    </source>
</reference>
<organism evidence="1 2">
    <name type="scientific">Botryotinia fuckeliana (strain T4)</name>
    <name type="common">Noble rot fungus</name>
    <name type="synonym">Botrytis cinerea</name>
    <dbReference type="NCBI Taxonomy" id="999810"/>
    <lineage>
        <taxon>Eukaryota</taxon>
        <taxon>Fungi</taxon>
        <taxon>Dikarya</taxon>
        <taxon>Ascomycota</taxon>
        <taxon>Pezizomycotina</taxon>
        <taxon>Leotiomycetes</taxon>
        <taxon>Helotiales</taxon>
        <taxon>Sclerotiniaceae</taxon>
        <taxon>Botrytis</taxon>
    </lineage>
</organism>
<dbReference type="Proteomes" id="UP000008177">
    <property type="component" value="Unplaced contigs"/>
</dbReference>
<dbReference type="AlphaFoldDB" id="G2YXN5"/>
<evidence type="ECO:0000313" key="2">
    <source>
        <dbReference type="Proteomes" id="UP000008177"/>
    </source>
</evidence>
<sequence>MVPNTTPLCWANFDTSQYINKGVTKIWDRRVCVQIIVLPHSSPSRPSAK</sequence>
<dbReference type="InParanoid" id="G2YXN5"/>
<dbReference type="EMBL" id="FQ790360">
    <property type="protein sequence ID" value="CCD56383.1"/>
    <property type="molecule type" value="Genomic_DNA"/>
</dbReference>
<gene>
    <name evidence="1" type="ORF">BofuT4_uP145520.1</name>
</gene>